<dbReference type="Gene3D" id="3.40.30.10">
    <property type="entry name" value="Glutaredoxin"/>
    <property type="match status" value="1"/>
</dbReference>
<evidence type="ECO:0000256" key="1">
    <source>
        <dbReference type="ARBA" id="ARBA00022559"/>
    </source>
</evidence>
<dbReference type="PROSITE" id="PS51352">
    <property type="entry name" value="THIOREDOXIN_2"/>
    <property type="match status" value="1"/>
</dbReference>
<keyword evidence="1 6" id="KW-0575">Peroxidase</keyword>
<keyword evidence="3 6" id="KW-0560">Oxidoreductase</keyword>
<proteinExistence type="inferred from homology"/>
<dbReference type="PANTHER" id="PTHR43110:SF1">
    <property type="entry name" value="THIOL PEROXIDASE"/>
    <property type="match status" value="1"/>
</dbReference>
<dbReference type="GO" id="GO:0008379">
    <property type="term" value="F:thioredoxin peroxidase activity"/>
    <property type="evidence" value="ECO:0007669"/>
    <property type="project" value="UniProtKB-UniRule"/>
</dbReference>
<dbReference type="InterPro" id="IPR018219">
    <property type="entry name" value="Tpx_CS"/>
</dbReference>
<evidence type="ECO:0000313" key="9">
    <source>
        <dbReference type="Proteomes" id="UP000198635"/>
    </source>
</evidence>
<dbReference type="Pfam" id="PF08534">
    <property type="entry name" value="Redoxin"/>
    <property type="match status" value="1"/>
</dbReference>
<reference evidence="9" key="1">
    <citation type="submission" date="2016-10" db="EMBL/GenBank/DDBJ databases">
        <authorList>
            <person name="Varghese N."/>
            <person name="Submissions S."/>
        </authorList>
    </citation>
    <scope>NUCLEOTIDE SEQUENCE [LARGE SCALE GENOMIC DNA]</scope>
    <source>
        <strain evidence="9">DSM 5918</strain>
    </source>
</reference>
<dbReference type="InterPro" id="IPR013740">
    <property type="entry name" value="Redoxin"/>
</dbReference>
<accession>A0A1I3UA63</accession>
<protein>
    <recommendedName>
        <fullName evidence="6">Thiol peroxidase</fullName>
        <shortName evidence="6">Tpx</shortName>
        <ecNumber evidence="6">1.11.1.24</ecNumber>
    </recommendedName>
    <alternativeName>
        <fullName evidence="6">Peroxiredoxin tpx</fullName>
        <shortName evidence="6">Prx</shortName>
    </alternativeName>
    <alternativeName>
        <fullName evidence="6">Thioredoxin peroxidase</fullName>
    </alternativeName>
    <alternativeName>
        <fullName evidence="6">Thioredoxin-dependent peroxiredoxin</fullName>
    </alternativeName>
</protein>
<dbReference type="InterPro" id="IPR013766">
    <property type="entry name" value="Thioredoxin_domain"/>
</dbReference>
<organism evidence="8 9">
    <name type="scientific">Desulfomicrobium apsheronum</name>
    <dbReference type="NCBI Taxonomy" id="52560"/>
    <lineage>
        <taxon>Bacteria</taxon>
        <taxon>Pseudomonadati</taxon>
        <taxon>Thermodesulfobacteriota</taxon>
        <taxon>Desulfovibrionia</taxon>
        <taxon>Desulfovibrionales</taxon>
        <taxon>Desulfomicrobiaceae</taxon>
        <taxon>Desulfomicrobium</taxon>
    </lineage>
</organism>
<dbReference type="HAMAP" id="MF_00269">
    <property type="entry name" value="Tpx"/>
    <property type="match status" value="1"/>
</dbReference>
<keyword evidence="9" id="KW-1185">Reference proteome</keyword>
<dbReference type="EMBL" id="FORX01000007">
    <property type="protein sequence ID" value="SFJ79613.1"/>
    <property type="molecule type" value="Genomic_DNA"/>
</dbReference>
<evidence type="ECO:0000256" key="5">
    <source>
        <dbReference type="ARBA" id="ARBA00023284"/>
    </source>
</evidence>
<dbReference type="PANTHER" id="PTHR43110">
    <property type="entry name" value="THIOL PEROXIDASE"/>
    <property type="match status" value="1"/>
</dbReference>
<keyword evidence="5 6" id="KW-0676">Redox-active center</keyword>
<dbReference type="NCBIfam" id="NF001808">
    <property type="entry name" value="PRK00522.1"/>
    <property type="match status" value="1"/>
</dbReference>
<evidence type="ECO:0000313" key="8">
    <source>
        <dbReference type="EMBL" id="SFJ79613.1"/>
    </source>
</evidence>
<dbReference type="SUPFAM" id="SSF52833">
    <property type="entry name" value="Thioredoxin-like"/>
    <property type="match status" value="1"/>
</dbReference>
<comment type="similarity">
    <text evidence="6">Belongs to the peroxiredoxin family. Tpx subfamily.</text>
</comment>
<name>A0A1I3UA63_9BACT</name>
<dbReference type="EC" id="1.11.1.24" evidence="6"/>
<feature type="domain" description="Thioredoxin" evidence="7">
    <location>
        <begin position="25"/>
        <end position="174"/>
    </location>
</feature>
<dbReference type="InterPro" id="IPR002065">
    <property type="entry name" value="TPX"/>
</dbReference>
<comment type="catalytic activity">
    <reaction evidence="6">
        <text>a hydroperoxide + [thioredoxin]-dithiol = an alcohol + [thioredoxin]-disulfide + H2O</text>
        <dbReference type="Rhea" id="RHEA:62620"/>
        <dbReference type="Rhea" id="RHEA-COMP:10698"/>
        <dbReference type="Rhea" id="RHEA-COMP:10700"/>
        <dbReference type="ChEBI" id="CHEBI:15377"/>
        <dbReference type="ChEBI" id="CHEBI:29950"/>
        <dbReference type="ChEBI" id="CHEBI:30879"/>
        <dbReference type="ChEBI" id="CHEBI:35924"/>
        <dbReference type="ChEBI" id="CHEBI:50058"/>
        <dbReference type="EC" id="1.11.1.24"/>
    </reaction>
</comment>
<evidence type="ECO:0000256" key="3">
    <source>
        <dbReference type="ARBA" id="ARBA00023002"/>
    </source>
</evidence>
<keyword evidence="4" id="KW-1015">Disulfide bond</keyword>
<dbReference type="InterPro" id="IPR050455">
    <property type="entry name" value="Tpx_Peroxidase_subfamily"/>
</dbReference>
<comment type="function">
    <text evidence="6">Thiol-specific peroxidase that catalyzes the reduction of hydrogen peroxide and organic hydroperoxides to water and alcohols, respectively. Plays a role in cell protection against oxidative stress by detoxifying peroxides.</text>
</comment>
<dbReference type="InterPro" id="IPR036249">
    <property type="entry name" value="Thioredoxin-like_sf"/>
</dbReference>
<dbReference type="Proteomes" id="UP000198635">
    <property type="component" value="Unassembled WGS sequence"/>
</dbReference>
<keyword evidence="2 6" id="KW-0049">Antioxidant</keyword>
<gene>
    <name evidence="6" type="primary">tpx</name>
    <name evidence="8" type="ORF">SAMN04488082_10778</name>
</gene>
<comment type="caution">
    <text evidence="6">Lacks conserved residue(s) required for the propagation of feature annotation.</text>
</comment>
<dbReference type="PROSITE" id="PS01265">
    <property type="entry name" value="TPX"/>
    <property type="match status" value="1"/>
</dbReference>
<evidence type="ECO:0000256" key="6">
    <source>
        <dbReference type="HAMAP-Rule" id="MF_00269"/>
    </source>
</evidence>
<comment type="subunit">
    <text evidence="6">Homodimer.</text>
</comment>
<evidence type="ECO:0000256" key="2">
    <source>
        <dbReference type="ARBA" id="ARBA00022862"/>
    </source>
</evidence>
<sequence length="174" mass="18855">MEFTMKRDNVVTMKTNPLTLLGPEITPGMDAPDFTVVDNDLGPVSLADFKGKVVVISAVPSLDTPVCDMETRRFNQEAQNLGDKVKILTVSMDLPFAQKRWCGSAGVTNVQTVSDYQTASFGQAYGVLIDGLRLLARAIFVVDANGKVAYVQVVPELTSEPDYAAVLEAVKKLI</sequence>
<feature type="active site" description="Cysteine sulfenic acid (-SOH) intermediate" evidence="6">
    <location>
        <position position="67"/>
    </location>
</feature>
<dbReference type="AlphaFoldDB" id="A0A1I3UA63"/>
<evidence type="ECO:0000259" key="7">
    <source>
        <dbReference type="PROSITE" id="PS51352"/>
    </source>
</evidence>
<dbReference type="CDD" id="cd03014">
    <property type="entry name" value="PRX_Atyp2cys"/>
    <property type="match status" value="1"/>
</dbReference>
<dbReference type="STRING" id="52560.SAMN04488082_10778"/>
<evidence type="ECO:0000256" key="4">
    <source>
        <dbReference type="ARBA" id="ARBA00023157"/>
    </source>
</evidence>